<keyword evidence="1" id="KW-0472">Membrane</keyword>
<accession>A0AAX0YWH0</accession>
<keyword evidence="1" id="KW-0812">Transmembrane</keyword>
<protein>
    <recommendedName>
        <fullName evidence="4">DUF3262 domain-containing protein</fullName>
    </recommendedName>
</protein>
<dbReference type="EMBL" id="PYOZ01000010">
    <property type="protein sequence ID" value="PSX44093.1"/>
    <property type="molecule type" value="Genomic_DNA"/>
</dbReference>
<comment type="caution">
    <text evidence="2">The sequence shown here is derived from an EMBL/GenBank/DDBJ whole genome shotgun (WGS) entry which is preliminary data.</text>
</comment>
<feature type="transmembrane region" description="Helical" evidence="1">
    <location>
        <begin position="60"/>
        <end position="81"/>
    </location>
</feature>
<proteinExistence type="predicted"/>
<dbReference type="SUPFAM" id="SSF82866">
    <property type="entry name" value="Multidrug efflux transporter AcrB transmembrane domain"/>
    <property type="match status" value="1"/>
</dbReference>
<evidence type="ECO:0008006" key="4">
    <source>
        <dbReference type="Google" id="ProtNLM"/>
    </source>
</evidence>
<name>A0AAX0YWH0_9GAMM</name>
<evidence type="ECO:0000313" key="3">
    <source>
        <dbReference type="Proteomes" id="UP000240728"/>
    </source>
</evidence>
<sequence length="82" mass="9075">MSCSNNQSRECLISTLSTHGVSDYRMMALSITVGVGVLFSVIIIAWIIKELGKDMTIENAIRNSIWSVGFIIVLLFVLPMII</sequence>
<dbReference type="Proteomes" id="UP000240728">
    <property type="component" value="Unassembled WGS sequence"/>
</dbReference>
<keyword evidence="3" id="KW-1185">Reference proteome</keyword>
<dbReference type="RefSeq" id="WP_045072108.1">
    <property type="nucleotide sequence ID" value="NZ_JAUZMV010000004.1"/>
</dbReference>
<evidence type="ECO:0000256" key="1">
    <source>
        <dbReference type="SAM" id="Phobius"/>
    </source>
</evidence>
<evidence type="ECO:0000313" key="2">
    <source>
        <dbReference type="EMBL" id="PSX44093.1"/>
    </source>
</evidence>
<organism evidence="2 3">
    <name type="scientific">Photobacterium kishitanii</name>
    <dbReference type="NCBI Taxonomy" id="318456"/>
    <lineage>
        <taxon>Bacteria</taxon>
        <taxon>Pseudomonadati</taxon>
        <taxon>Pseudomonadota</taxon>
        <taxon>Gammaproteobacteria</taxon>
        <taxon>Vibrionales</taxon>
        <taxon>Vibrionaceae</taxon>
        <taxon>Photobacterium</taxon>
    </lineage>
</organism>
<feature type="transmembrane region" description="Helical" evidence="1">
    <location>
        <begin position="26"/>
        <end position="48"/>
    </location>
</feature>
<reference evidence="2 3" key="1">
    <citation type="submission" date="2018-01" db="EMBL/GenBank/DDBJ databases">
        <title>Whole genome sequencing of Histamine producing bacteria.</title>
        <authorList>
            <person name="Butler K."/>
        </authorList>
    </citation>
    <scope>NUCLEOTIDE SEQUENCE [LARGE SCALE GENOMIC DNA]</scope>
    <source>
        <strain evidence="2 3">A1-4</strain>
    </source>
</reference>
<keyword evidence="1" id="KW-1133">Transmembrane helix</keyword>
<dbReference type="AlphaFoldDB" id="A0AAX0YWH0"/>
<gene>
    <name evidence="2" type="ORF">C0W53_15815</name>
</gene>